<dbReference type="Gene3D" id="3.30.9.10">
    <property type="entry name" value="D-Amino Acid Oxidase, subunit A, domain 2"/>
    <property type="match status" value="1"/>
</dbReference>
<reference evidence="2 3" key="1">
    <citation type="submission" date="2020-08" db="EMBL/GenBank/DDBJ databases">
        <title>A novel species.</title>
        <authorList>
            <person name="Gao J."/>
        </authorList>
    </citation>
    <scope>NUCLEOTIDE SEQUENCE [LARGE SCALE GENOMIC DNA]</scope>
    <source>
        <strain evidence="2 3">CRXT-G-22</strain>
    </source>
</reference>
<dbReference type="GO" id="GO:0004497">
    <property type="term" value="F:monooxygenase activity"/>
    <property type="evidence" value="ECO:0007669"/>
    <property type="project" value="UniProtKB-KW"/>
</dbReference>
<dbReference type="InterPro" id="IPR051704">
    <property type="entry name" value="FAD_aromatic-hydroxylase"/>
</dbReference>
<dbReference type="RefSeq" id="WP_187751475.1">
    <property type="nucleotide sequence ID" value="NZ_CP060828.1"/>
</dbReference>
<feature type="domain" description="FAD-binding" evidence="1">
    <location>
        <begin position="4"/>
        <end position="313"/>
    </location>
</feature>
<dbReference type="InterPro" id="IPR036188">
    <property type="entry name" value="FAD/NAD-bd_sf"/>
</dbReference>
<dbReference type="Proteomes" id="UP000516052">
    <property type="component" value="Chromosome"/>
</dbReference>
<dbReference type="AlphaFoldDB" id="A0A7H0IP35"/>
<dbReference type="PANTHER" id="PTHR46865:SF2">
    <property type="entry name" value="MONOOXYGENASE"/>
    <property type="match status" value="1"/>
</dbReference>
<name>A0A7H0IP35_9ACTN</name>
<protein>
    <submittedName>
        <fullName evidence="2">FAD-dependent monooxygenase</fullName>
    </submittedName>
</protein>
<dbReference type="GO" id="GO:0071949">
    <property type="term" value="F:FAD binding"/>
    <property type="evidence" value="ECO:0007669"/>
    <property type="project" value="InterPro"/>
</dbReference>
<dbReference type="Pfam" id="PF01494">
    <property type="entry name" value="FAD_binding_3"/>
    <property type="match status" value="1"/>
</dbReference>
<dbReference type="Gene3D" id="3.50.50.60">
    <property type="entry name" value="FAD/NAD(P)-binding domain"/>
    <property type="match status" value="1"/>
</dbReference>
<evidence type="ECO:0000259" key="1">
    <source>
        <dbReference type="Pfam" id="PF01494"/>
    </source>
</evidence>
<evidence type="ECO:0000313" key="2">
    <source>
        <dbReference type="EMBL" id="QNP74551.1"/>
    </source>
</evidence>
<organism evidence="2 3">
    <name type="scientific">Streptomyces roseirectus</name>
    <dbReference type="NCBI Taxonomy" id="2768066"/>
    <lineage>
        <taxon>Bacteria</taxon>
        <taxon>Bacillati</taxon>
        <taxon>Actinomycetota</taxon>
        <taxon>Actinomycetes</taxon>
        <taxon>Kitasatosporales</taxon>
        <taxon>Streptomycetaceae</taxon>
        <taxon>Streptomyces</taxon>
    </lineage>
</organism>
<evidence type="ECO:0000313" key="3">
    <source>
        <dbReference type="Proteomes" id="UP000516052"/>
    </source>
</evidence>
<keyword evidence="2" id="KW-0503">Monooxygenase</keyword>
<proteinExistence type="predicted"/>
<keyword evidence="2" id="KW-0560">Oxidoreductase</keyword>
<dbReference type="PANTHER" id="PTHR46865">
    <property type="entry name" value="OXIDOREDUCTASE-RELATED"/>
    <property type="match status" value="1"/>
</dbReference>
<dbReference type="PRINTS" id="PR00420">
    <property type="entry name" value="RNGMNOXGNASE"/>
</dbReference>
<accession>A0A7H0IP35</accession>
<dbReference type="SUPFAM" id="SSF51905">
    <property type="entry name" value="FAD/NAD(P)-binding domain"/>
    <property type="match status" value="1"/>
</dbReference>
<dbReference type="EMBL" id="CP060828">
    <property type="protein sequence ID" value="QNP74551.1"/>
    <property type="molecule type" value="Genomic_DNA"/>
</dbReference>
<dbReference type="InterPro" id="IPR002938">
    <property type="entry name" value="FAD-bd"/>
</dbReference>
<gene>
    <name evidence="2" type="ORF">IAG44_37260</name>
</gene>
<sequence>MNLLISGAGIAGLATALELGGRGHAVTVVEHARHLRLTGTPIDIRGDAVQAAARMGLLTRIRAHRVDMSERTRFVDSEGEPVAPLPPAEFNDSADDVELLRADLVRILADALPDTVTVRFGDAVEALDDDGAGVGVRFASGRTGRYDVVIGADGQHSGVRGLVFGPEPEYTRHLGVYFALADFPGGTGPAGVIHNVPGRMAGLFRYGGKAVAVLQFRSPQTDHDDRDPDVQKKLLAEAFADQRSWRIPELLDAALADPDLYFTSASQIHLPAWHRGRVVLVGDAGYCPAYLSGRGTSLALTGAWRLAEELDGAGAAEPHHPESPQLPALTAAFARYEARHRPHVDAAQARAHLGRERILPPTWAAIAARDEALRTAAGKGA</sequence>
<keyword evidence="3" id="KW-1185">Reference proteome</keyword>
<dbReference type="KEGG" id="sroi:IAG44_37260"/>